<dbReference type="EMBL" id="LCQD01000055">
    <property type="protein sequence ID" value="KKW09709.1"/>
    <property type="molecule type" value="Genomic_DNA"/>
</dbReference>
<sequence>SKGTRASGWLKEMKIDKASNTEMREESLWWLVEFTDEAKEEIEEGAWRYFSPEWIDLWQHPHTEVFYMDVATGGGLTNKPHIKGMLPINFTEVIAEVADVEHSDPGTGVPPIPRETTTEKDAQEGWRVDTPPIVTELEDNMEEFLKKFCELLGLPDDADMEVVLAEVAKLHTEITPLREAAVSADKEKTFREQYPEEYERMQRLEVANRESEAKRFAEQFERFTEEKDGATVKSDKGFSALVLAKVEDFHKKFSERNAQAGDLKEILDAIAAGGIVEFNEHGSSRESGATESTETDPKRIFAEKVKELMTEDNLAYADAAREAVKRFPDEYRQYREAITQNKVVA</sequence>
<evidence type="ECO:0000313" key="3">
    <source>
        <dbReference type="Proteomes" id="UP000034588"/>
    </source>
</evidence>
<gene>
    <name evidence="2" type="ORF">UY48_C0055G0012</name>
</gene>
<dbReference type="Proteomes" id="UP000034588">
    <property type="component" value="Unassembled WGS sequence"/>
</dbReference>
<organism evidence="2 3">
    <name type="scientific">Candidatus Gottesmanbacteria bacterium GW2011_GWB1_49_7</name>
    <dbReference type="NCBI Taxonomy" id="1618448"/>
    <lineage>
        <taxon>Bacteria</taxon>
        <taxon>Candidatus Gottesmaniibacteriota</taxon>
    </lineage>
</organism>
<dbReference type="Pfam" id="PF10123">
    <property type="entry name" value="Mu-like_Pro"/>
    <property type="match status" value="1"/>
</dbReference>
<evidence type="ECO:0000256" key="1">
    <source>
        <dbReference type="SAM" id="MobiDB-lite"/>
    </source>
</evidence>
<name>A0A0G1YTM5_9BACT</name>
<reference evidence="2 3" key="1">
    <citation type="journal article" date="2015" name="Nature">
        <title>rRNA introns, odd ribosomes, and small enigmatic genomes across a large radiation of phyla.</title>
        <authorList>
            <person name="Brown C.T."/>
            <person name="Hug L.A."/>
            <person name="Thomas B.C."/>
            <person name="Sharon I."/>
            <person name="Castelle C.J."/>
            <person name="Singh A."/>
            <person name="Wilkins M.J."/>
            <person name="Williams K.H."/>
            <person name="Banfield J.F."/>
        </authorList>
    </citation>
    <scope>NUCLEOTIDE SEQUENCE [LARGE SCALE GENOMIC DNA]</scope>
</reference>
<comment type="caution">
    <text evidence="2">The sequence shown here is derived from an EMBL/GenBank/DDBJ whole genome shotgun (WGS) entry which is preliminary data.</text>
</comment>
<evidence type="ECO:0000313" key="2">
    <source>
        <dbReference type="EMBL" id="KKW09709.1"/>
    </source>
</evidence>
<proteinExistence type="predicted"/>
<protein>
    <submittedName>
        <fullName evidence="2">Uncharacterized protein</fullName>
    </submittedName>
</protein>
<feature type="non-terminal residue" evidence="2">
    <location>
        <position position="1"/>
    </location>
</feature>
<dbReference type="AlphaFoldDB" id="A0A0G1YTM5"/>
<dbReference type="InterPro" id="IPR012106">
    <property type="entry name" value="Phage_Mu_Gp1"/>
</dbReference>
<accession>A0A0G1YTM5</accession>
<feature type="region of interest" description="Disordered" evidence="1">
    <location>
        <begin position="102"/>
        <end position="122"/>
    </location>
</feature>